<dbReference type="EMBL" id="SPHZ02000010">
    <property type="protein sequence ID" value="KAF0897124.1"/>
    <property type="molecule type" value="Genomic_DNA"/>
</dbReference>
<gene>
    <name evidence="2" type="ORF">E2562_033719</name>
</gene>
<feature type="compositionally biased region" description="Basic residues" evidence="1">
    <location>
        <begin position="57"/>
        <end position="67"/>
    </location>
</feature>
<proteinExistence type="predicted"/>
<organism evidence="2 3">
    <name type="scientific">Oryza meyeriana var. granulata</name>
    <dbReference type="NCBI Taxonomy" id="110450"/>
    <lineage>
        <taxon>Eukaryota</taxon>
        <taxon>Viridiplantae</taxon>
        <taxon>Streptophyta</taxon>
        <taxon>Embryophyta</taxon>
        <taxon>Tracheophyta</taxon>
        <taxon>Spermatophyta</taxon>
        <taxon>Magnoliopsida</taxon>
        <taxon>Liliopsida</taxon>
        <taxon>Poales</taxon>
        <taxon>Poaceae</taxon>
        <taxon>BOP clade</taxon>
        <taxon>Oryzoideae</taxon>
        <taxon>Oryzeae</taxon>
        <taxon>Oryzinae</taxon>
        <taxon>Oryza</taxon>
        <taxon>Oryza meyeriana</taxon>
    </lineage>
</organism>
<protein>
    <submittedName>
        <fullName evidence="2">Uncharacterized protein</fullName>
    </submittedName>
</protein>
<accession>A0A6G1CBD5</accession>
<evidence type="ECO:0000313" key="3">
    <source>
        <dbReference type="Proteomes" id="UP000479710"/>
    </source>
</evidence>
<dbReference type="AlphaFoldDB" id="A0A6G1CBD5"/>
<name>A0A6G1CBD5_9ORYZ</name>
<comment type="caution">
    <text evidence="2">The sequence shown here is derived from an EMBL/GenBank/DDBJ whole genome shotgun (WGS) entry which is preliminary data.</text>
</comment>
<sequence length="67" mass="7075">MSSGCMVGLKWPSYSEKPRSRRPSCSGRAKPGMACLPGPRALRGGREAKGAVGGLRRSGHRPAPRAE</sequence>
<keyword evidence="3" id="KW-1185">Reference proteome</keyword>
<reference evidence="2 3" key="1">
    <citation type="submission" date="2019-11" db="EMBL/GenBank/DDBJ databases">
        <title>Whole genome sequence of Oryza granulata.</title>
        <authorList>
            <person name="Li W."/>
        </authorList>
    </citation>
    <scope>NUCLEOTIDE SEQUENCE [LARGE SCALE GENOMIC DNA]</scope>
    <source>
        <strain evidence="3">cv. Menghai</strain>
        <tissue evidence="2">Leaf</tissue>
    </source>
</reference>
<feature type="region of interest" description="Disordered" evidence="1">
    <location>
        <begin position="1"/>
        <end position="67"/>
    </location>
</feature>
<dbReference type="Proteomes" id="UP000479710">
    <property type="component" value="Unassembled WGS sequence"/>
</dbReference>
<evidence type="ECO:0000313" key="2">
    <source>
        <dbReference type="EMBL" id="KAF0897124.1"/>
    </source>
</evidence>
<evidence type="ECO:0000256" key="1">
    <source>
        <dbReference type="SAM" id="MobiDB-lite"/>
    </source>
</evidence>